<dbReference type="Gene3D" id="3.90.190.10">
    <property type="entry name" value="Protein tyrosine phosphatase superfamily"/>
    <property type="match status" value="1"/>
</dbReference>
<feature type="transmembrane region" description="Helical" evidence="1">
    <location>
        <begin position="110"/>
        <end position="128"/>
    </location>
</feature>
<organism evidence="2 3">
    <name type="scientific">Pseudallescheria apiosperma</name>
    <name type="common">Scedosporium apiospermum</name>
    <dbReference type="NCBI Taxonomy" id="563466"/>
    <lineage>
        <taxon>Eukaryota</taxon>
        <taxon>Fungi</taxon>
        <taxon>Dikarya</taxon>
        <taxon>Ascomycota</taxon>
        <taxon>Pezizomycotina</taxon>
        <taxon>Sordariomycetes</taxon>
        <taxon>Hypocreomycetidae</taxon>
        <taxon>Microascales</taxon>
        <taxon>Microascaceae</taxon>
        <taxon>Scedosporium</taxon>
    </lineage>
</organism>
<dbReference type="KEGG" id="sapo:SAPIO_CDS9679"/>
<keyword evidence="3" id="KW-1185">Reference proteome</keyword>
<proteinExistence type="predicted"/>
<dbReference type="PANTHER" id="PTHR31126:SF10">
    <property type="entry name" value="PROTEIN PHOSPHATASE, PUTATIVE (AFU_ORTHOLOGUE AFUA_6G06650)-RELATED"/>
    <property type="match status" value="1"/>
</dbReference>
<evidence type="ECO:0000313" key="3">
    <source>
        <dbReference type="Proteomes" id="UP000028545"/>
    </source>
</evidence>
<dbReference type="GO" id="GO:0004721">
    <property type="term" value="F:phosphoprotein phosphatase activity"/>
    <property type="evidence" value="ECO:0007669"/>
    <property type="project" value="InterPro"/>
</dbReference>
<dbReference type="SUPFAM" id="SSF52799">
    <property type="entry name" value="(Phosphotyrosine protein) phosphatases II"/>
    <property type="match status" value="1"/>
</dbReference>
<name>A0A084FXB1_PSEDA</name>
<dbReference type="Pfam" id="PF13350">
    <property type="entry name" value="Y_phosphatase3"/>
    <property type="match status" value="1"/>
</dbReference>
<dbReference type="Proteomes" id="UP000028545">
    <property type="component" value="Unassembled WGS sequence"/>
</dbReference>
<dbReference type="RefSeq" id="XP_016639522.1">
    <property type="nucleotide sequence ID" value="XM_016791012.1"/>
</dbReference>
<reference evidence="2 3" key="1">
    <citation type="journal article" date="2014" name="Genome Announc.">
        <title>Draft genome sequence of the pathogenic fungus Scedosporium apiospermum.</title>
        <authorList>
            <person name="Vandeputte P."/>
            <person name="Ghamrawi S."/>
            <person name="Rechenmann M."/>
            <person name="Iltis A."/>
            <person name="Giraud S."/>
            <person name="Fleury M."/>
            <person name="Thornton C."/>
            <person name="Delhaes L."/>
            <person name="Meyer W."/>
            <person name="Papon N."/>
            <person name="Bouchara J.P."/>
        </authorList>
    </citation>
    <scope>NUCLEOTIDE SEQUENCE [LARGE SCALE GENOMIC DNA]</scope>
    <source>
        <strain evidence="2 3">IHEM 14462</strain>
    </source>
</reference>
<dbReference type="GeneID" id="27728751"/>
<evidence type="ECO:0000313" key="2">
    <source>
        <dbReference type="EMBL" id="KEZ39723.1"/>
    </source>
</evidence>
<dbReference type="InterPro" id="IPR029021">
    <property type="entry name" value="Prot-tyrosine_phosphatase-like"/>
</dbReference>
<dbReference type="EMBL" id="JOWA01000143">
    <property type="protein sequence ID" value="KEZ39723.1"/>
    <property type="molecule type" value="Genomic_DNA"/>
</dbReference>
<evidence type="ECO:0008006" key="4">
    <source>
        <dbReference type="Google" id="ProtNLM"/>
    </source>
</evidence>
<evidence type="ECO:0000256" key="1">
    <source>
        <dbReference type="SAM" id="Phobius"/>
    </source>
</evidence>
<dbReference type="InterPro" id="IPR026893">
    <property type="entry name" value="Tyr/Ser_Pase_IphP-type"/>
</dbReference>
<protein>
    <recommendedName>
        <fullName evidence="4">Tyrosine specific protein phosphatases domain-containing protein</fullName>
    </recommendedName>
</protein>
<dbReference type="OMA" id="LSWWDFF"/>
<keyword evidence="1" id="KW-1133">Transmembrane helix</keyword>
<keyword evidence="1" id="KW-0472">Membrane</keyword>
<keyword evidence="1" id="KW-0812">Transmembrane</keyword>
<gene>
    <name evidence="2" type="ORF">SAPIO_CDS9679</name>
</gene>
<dbReference type="HOGENOM" id="CLU_057546_2_0_1"/>
<sequence length="283" mass="32169">MPSSKVPEIHGVVNFRDVGKSINGFLGERRLREGLFYRSARLDDARPEDKDVLINDIGLKSILDLRSNTERIDQAEKHGAHRASRSPSATLPVEHYFHISLAGKAYERLLLGQLSWLTFIWIIILFIFRQRHRVVHIIVREVMVPRGLVGTQLDTMEHCGADVATALRVFATPAHFPMVTHCTLGKDRTGLVVALILMTLGVPRRAIEYDYARTDVEVEPKRDVILKEIAYTGLPPSWAYTAKDMVERVETFIQEKYGGIDAYLDFIGVTLEERTAIRETLLY</sequence>
<dbReference type="VEuPathDB" id="FungiDB:SAPIO_CDS9679"/>
<dbReference type="PANTHER" id="PTHR31126">
    <property type="entry name" value="TYROSINE-PROTEIN PHOSPHATASE"/>
    <property type="match status" value="1"/>
</dbReference>
<dbReference type="OrthoDB" id="9988524at2759"/>
<comment type="caution">
    <text evidence="2">The sequence shown here is derived from an EMBL/GenBank/DDBJ whole genome shotgun (WGS) entry which is preliminary data.</text>
</comment>
<accession>A0A084FXB1</accession>
<dbReference type="AlphaFoldDB" id="A0A084FXB1"/>